<name>A0A8K0AC59_BRALA</name>
<evidence type="ECO:0000256" key="1">
    <source>
        <dbReference type="SAM" id="MobiDB-lite"/>
    </source>
</evidence>
<protein>
    <submittedName>
        <fullName evidence="2">Hypp4953 protein</fullName>
    </submittedName>
</protein>
<organism evidence="2 3">
    <name type="scientific">Branchiostoma lanceolatum</name>
    <name type="common">Common lancelet</name>
    <name type="synonym">Amphioxus lanceolatum</name>
    <dbReference type="NCBI Taxonomy" id="7740"/>
    <lineage>
        <taxon>Eukaryota</taxon>
        <taxon>Metazoa</taxon>
        <taxon>Chordata</taxon>
        <taxon>Cephalochordata</taxon>
        <taxon>Leptocardii</taxon>
        <taxon>Amphioxiformes</taxon>
        <taxon>Branchiostomatidae</taxon>
        <taxon>Branchiostoma</taxon>
    </lineage>
</organism>
<reference evidence="2" key="1">
    <citation type="submission" date="2022-01" db="EMBL/GenBank/DDBJ databases">
        <authorList>
            <person name="Braso-Vives M."/>
        </authorList>
    </citation>
    <scope>NUCLEOTIDE SEQUENCE</scope>
</reference>
<evidence type="ECO:0000313" key="3">
    <source>
        <dbReference type="Proteomes" id="UP000838412"/>
    </source>
</evidence>
<evidence type="ECO:0000313" key="2">
    <source>
        <dbReference type="EMBL" id="CAH1272838.1"/>
    </source>
</evidence>
<accession>A0A8K0AC59</accession>
<dbReference type="EMBL" id="OV696693">
    <property type="protein sequence ID" value="CAH1272838.1"/>
    <property type="molecule type" value="Genomic_DNA"/>
</dbReference>
<keyword evidence="3" id="KW-1185">Reference proteome</keyword>
<dbReference type="Proteomes" id="UP000838412">
    <property type="component" value="Chromosome 8"/>
</dbReference>
<feature type="region of interest" description="Disordered" evidence="1">
    <location>
        <begin position="1"/>
        <end position="23"/>
    </location>
</feature>
<gene>
    <name evidence="2" type="primary">Hypp4953</name>
    <name evidence="2" type="ORF">BLAG_LOCUS24372</name>
</gene>
<proteinExistence type="predicted"/>
<sequence length="102" mass="11236">MPKRRFWAVPITGNDPERPAARRRETGALAGMPVSEEACRGRSVSDCRLRVTDRTQSGTRCVKARLDLVGTTSEPFRTSRAAREVYLTREEADGPGSTGRVS</sequence>
<dbReference type="AlphaFoldDB" id="A0A8K0AC59"/>